<evidence type="ECO:0000256" key="8">
    <source>
        <dbReference type="ARBA" id="ARBA00022605"/>
    </source>
</evidence>
<dbReference type="HAMAP" id="MF_01031">
    <property type="entry name" value="LeuD_type1"/>
    <property type="match status" value="1"/>
</dbReference>
<comment type="subunit">
    <text evidence="5">Heterodimer of LeuC and LeuD.</text>
</comment>
<organism evidence="14">
    <name type="scientific">hydrothermal vent metagenome</name>
    <dbReference type="NCBI Taxonomy" id="652676"/>
    <lineage>
        <taxon>unclassified sequences</taxon>
        <taxon>metagenomes</taxon>
        <taxon>ecological metagenomes</taxon>
    </lineage>
</organism>
<dbReference type="InterPro" id="IPR050075">
    <property type="entry name" value="LeuD"/>
</dbReference>
<evidence type="ECO:0000259" key="13">
    <source>
        <dbReference type="Pfam" id="PF00694"/>
    </source>
</evidence>
<dbReference type="EMBL" id="UOFU01000384">
    <property type="protein sequence ID" value="VAX04597.1"/>
    <property type="molecule type" value="Genomic_DNA"/>
</dbReference>
<keyword evidence="8" id="KW-0028">Amino-acid biosynthesis</keyword>
<dbReference type="InterPro" id="IPR015928">
    <property type="entry name" value="Aconitase/3IPM_dehydase_swvl"/>
</dbReference>
<evidence type="ECO:0000256" key="12">
    <source>
        <dbReference type="ARBA" id="ARBA00033368"/>
    </source>
</evidence>
<evidence type="ECO:0000256" key="1">
    <source>
        <dbReference type="ARBA" id="ARBA00000491"/>
    </source>
</evidence>
<dbReference type="NCBIfam" id="NF002458">
    <property type="entry name" value="PRK01641.1"/>
    <property type="match status" value="1"/>
</dbReference>
<protein>
    <recommendedName>
        <fullName evidence="6">3-isopropylmalate dehydratase</fullName>
        <ecNumber evidence="6">4.2.1.33</ecNumber>
    </recommendedName>
    <alternativeName>
        <fullName evidence="11">Alpha-IPM isomerase</fullName>
    </alternativeName>
    <alternativeName>
        <fullName evidence="12">Isopropylmalate isomerase</fullName>
    </alternativeName>
</protein>
<comment type="pathway">
    <text evidence="3">Amino-acid biosynthesis; L-leucine biosynthesis; L-leucine from 3-methyl-2-oxobutanoate: step 2/4.</text>
</comment>
<dbReference type="InterPro" id="IPR033940">
    <property type="entry name" value="IPMI_Swivel"/>
</dbReference>
<dbReference type="PANTHER" id="PTHR43345">
    <property type="entry name" value="3-ISOPROPYLMALATE DEHYDRATASE SMALL SUBUNIT 2-RELATED-RELATED"/>
    <property type="match status" value="1"/>
</dbReference>
<evidence type="ECO:0000256" key="11">
    <source>
        <dbReference type="ARBA" id="ARBA00031631"/>
    </source>
</evidence>
<dbReference type="InterPro" id="IPR004431">
    <property type="entry name" value="3-IsopropMal_deHydase_ssu"/>
</dbReference>
<accession>A0A3B1BI91</accession>
<gene>
    <name evidence="14" type="ORF">MNBD_GAMMA20-2167</name>
</gene>
<dbReference type="FunFam" id="3.20.19.10:FF:000003">
    <property type="entry name" value="3-isopropylmalate dehydratase small subunit"/>
    <property type="match status" value="1"/>
</dbReference>
<dbReference type="Gene3D" id="3.20.19.10">
    <property type="entry name" value="Aconitase, domain 4"/>
    <property type="match status" value="1"/>
</dbReference>
<evidence type="ECO:0000256" key="6">
    <source>
        <dbReference type="ARBA" id="ARBA00011998"/>
    </source>
</evidence>
<evidence type="ECO:0000256" key="9">
    <source>
        <dbReference type="ARBA" id="ARBA00023239"/>
    </source>
</evidence>
<dbReference type="Pfam" id="PF00694">
    <property type="entry name" value="Aconitase_C"/>
    <property type="match status" value="1"/>
</dbReference>
<keyword evidence="10" id="KW-0100">Branched-chain amino acid biosynthesis</keyword>
<dbReference type="GO" id="GO:0009316">
    <property type="term" value="C:3-isopropylmalate dehydratase complex"/>
    <property type="evidence" value="ECO:0007669"/>
    <property type="project" value="InterPro"/>
</dbReference>
<reference evidence="14" key="1">
    <citation type="submission" date="2018-06" db="EMBL/GenBank/DDBJ databases">
        <authorList>
            <person name="Zhirakovskaya E."/>
        </authorList>
    </citation>
    <scope>NUCLEOTIDE SEQUENCE</scope>
</reference>
<comment type="similarity">
    <text evidence="4">Belongs to the LeuD family. LeuD type 1 subfamily.</text>
</comment>
<dbReference type="NCBIfam" id="TIGR00171">
    <property type="entry name" value="leuD"/>
    <property type="match status" value="1"/>
</dbReference>
<dbReference type="GO" id="GO:0009098">
    <property type="term" value="P:L-leucine biosynthetic process"/>
    <property type="evidence" value="ECO:0007669"/>
    <property type="project" value="UniProtKB-UniPathway"/>
</dbReference>
<comment type="catalytic activity">
    <reaction evidence="1">
        <text>(2R,3S)-3-isopropylmalate = (2S)-2-isopropylmalate</text>
        <dbReference type="Rhea" id="RHEA:32287"/>
        <dbReference type="ChEBI" id="CHEBI:1178"/>
        <dbReference type="ChEBI" id="CHEBI:35121"/>
        <dbReference type="EC" id="4.2.1.33"/>
    </reaction>
</comment>
<evidence type="ECO:0000256" key="5">
    <source>
        <dbReference type="ARBA" id="ARBA00011271"/>
    </source>
</evidence>
<dbReference type="PANTHER" id="PTHR43345:SF5">
    <property type="entry name" value="3-ISOPROPYLMALATE DEHYDRATASE SMALL SUBUNIT"/>
    <property type="match status" value="1"/>
</dbReference>
<keyword evidence="9 14" id="KW-0456">Lyase</keyword>
<dbReference type="CDD" id="cd01577">
    <property type="entry name" value="IPMI_Swivel"/>
    <property type="match status" value="1"/>
</dbReference>
<evidence type="ECO:0000256" key="2">
    <source>
        <dbReference type="ARBA" id="ARBA00002695"/>
    </source>
</evidence>
<dbReference type="EC" id="4.2.1.33" evidence="6"/>
<evidence type="ECO:0000256" key="10">
    <source>
        <dbReference type="ARBA" id="ARBA00023304"/>
    </source>
</evidence>
<dbReference type="SUPFAM" id="SSF52016">
    <property type="entry name" value="LeuD/IlvD-like"/>
    <property type="match status" value="1"/>
</dbReference>
<dbReference type="InterPro" id="IPR000573">
    <property type="entry name" value="AconitaseA/IPMdHydase_ssu_swvl"/>
</dbReference>
<feature type="domain" description="Aconitase A/isopropylmalate dehydratase small subunit swivel" evidence="13">
    <location>
        <begin position="34"/>
        <end position="165"/>
    </location>
</feature>
<comment type="function">
    <text evidence="2">Catalyzes the isomerization between 2-isopropylmalate and 3-isopropylmalate, via the formation of 2-isopropylmaleate.</text>
</comment>
<name>A0A3B1BI91_9ZZZZ</name>
<evidence type="ECO:0000256" key="3">
    <source>
        <dbReference type="ARBA" id="ARBA00004729"/>
    </source>
</evidence>
<dbReference type="GO" id="GO:0003861">
    <property type="term" value="F:3-isopropylmalate dehydratase activity"/>
    <property type="evidence" value="ECO:0007669"/>
    <property type="project" value="UniProtKB-EC"/>
</dbReference>
<proteinExistence type="inferred from homology"/>
<evidence type="ECO:0000256" key="7">
    <source>
        <dbReference type="ARBA" id="ARBA00022430"/>
    </source>
</evidence>
<evidence type="ECO:0000313" key="14">
    <source>
        <dbReference type="EMBL" id="VAX04597.1"/>
    </source>
</evidence>
<keyword evidence="7" id="KW-0432">Leucine biosynthesis</keyword>
<sequence>MPTKERFLSPEMVGNAHPAKLSAFALHIKQVEKMEKFDKITGIVAPMDRANVDTDAIIPKQFLKSIKRSGFGPNLFDEWRYLDQGEPGKDNSNRPLNPDFVLNQLRYQGASILLARENFGCGSSREHAPWALLDDGFRVIIAPSFADIFFNNCFKNSILPIVLDEDTVDRLFKDVEANEGYRLSVDLLAQTITTPGGEVIAFEVDEFRKYCLLNGLDDIGLTLQHVDDVRAYEERRRQETPWLFA</sequence>
<dbReference type="AlphaFoldDB" id="A0A3B1BI91"/>
<dbReference type="UniPathway" id="UPA00048">
    <property type="reaction ID" value="UER00071"/>
</dbReference>
<evidence type="ECO:0000256" key="4">
    <source>
        <dbReference type="ARBA" id="ARBA00009845"/>
    </source>
</evidence>